<keyword evidence="2" id="KW-0677">Repeat</keyword>
<dbReference type="GO" id="GO:0051301">
    <property type="term" value="P:cell division"/>
    <property type="evidence" value="ECO:0007669"/>
    <property type="project" value="UniProtKB-KW"/>
</dbReference>
<dbReference type="GO" id="GO:0005737">
    <property type="term" value="C:cytoplasm"/>
    <property type="evidence" value="ECO:0007669"/>
    <property type="project" value="TreeGrafter"/>
</dbReference>
<feature type="compositionally biased region" description="Polar residues" evidence="8">
    <location>
        <begin position="615"/>
        <end position="636"/>
    </location>
</feature>
<dbReference type="GO" id="GO:0045842">
    <property type="term" value="P:positive regulation of mitotic metaphase/anaphase transition"/>
    <property type="evidence" value="ECO:0007669"/>
    <property type="project" value="TreeGrafter"/>
</dbReference>
<dbReference type="Pfam" id="PF12895">
    <property type="entry name" value="ANAPC3"/>
    <property type="match status" value="1"/>
</dbReference>
<organism evidence="9 10">
    <name type="scientific">Popillia japonica</name>
    <name type="common">Japanese beetle</name>
    <dbReference type="NCBI Taxonomy" id="7064"/>
    <lineage>
        <taxon>Eukaryota</taxon>
        <taxon>Metazoa</taxon>
        <taxon>Ecdysozoa</taxon>
        <taxon>Arthropoda</taxon>
        <taxon>Hexapoda</taxon>
        <taxon>Insecta</taxon>
        <taxon>Pterygota</taxon>
        <taxon>Neoptera</taxon>
        <taxon>Endopterygota</taxon>
        <taxon>Coleoptera</taxon>
        <taxon>Polyphaga</taxon>
        <taxon>Scarabaeiformia</taxon>
        <taxon>Scarabaeidae</taxon>
        <taxon>Rutelinae</taxon>
        <taxon>Popillia</taxon>
    </lineage>
</organism>
<feature type="region of interest" description="Disordered" evidence="8">
    <location>
        <begin position="608"/>
        <end position="636"/>
    </location>
</feature>
<dbReference type="PROSITE" id="PS50005">
    <property type="entry name" value="TPR"/>
    <property type="match status" value="2"/>
</dbReference>
<reference evidence="9 10" key="2">
    <citation type="journal article" date="2024" name="BMC Genomics">
        <title>De novo assembly and annotation of Popillia japonica's genome with initial clues to its potential as an invasive pest.</title>
        <authorList>
            <person name="Cucini C."/>
            <person name="Boschi S."/>
            <person name="Funari R."/>
            <person name="Cardaioli E."/>
            <person name="Iannotti N."/>
            <person name="Marturano G."/>
            <person name="Paoli F."/>
            <person name="Bruttini M."/>
            <person name="Carapelli A."/>
            <person name="Frati F."/>
            <person name="Nardi F."/>
        </authorList>
    </citation>
    <scope>NUCLEOTIDE SEQUENCE [LARGE SCALE GENOMIC DNA]</scope>
    <source>
        <strain evidence="9">DMR45628</strain>
    </source>
</reference>
<keyword evidence="10" id="KW-1185">Reference proteome</keyword>
<dbReference type="PANTHER" id="PTHR12558">
    <property type="entry name" value="CELL DIVISION CYCLE 16,23,27"/>
    <property type="match status" value="1"/>
</dbReference>
<evidence type="ECO:0000313" key="10">
    <source>
        <dbReference type="Proteomes" id="UP001458880"/>
    </source>
</evidence>
<dbReference type="GO" id="GO:0031145">
    <property type="term" value="P:anaphase-promoting complex-dependent catabolic process"/>
    <property type="evidence" value="ECO:0007669"/>
    <property type="project" value="TreeGrafter"/>
</dbReference>
<dbReference type="SUPFAM" id="SSF48452">
    <property type="entry name" value="TPR-like"/>
    <property type="match status" value="2"/>
</dbReference>
<keyword evidence="4" id="KW-0833">Ubl conjugation pathway</keyword>
<feature type="repeat" description="TPR" evidence="7">
    <location>
        <begin position="508"/>
        <end position="541"/>
    </location>
</feature>
<evidence type="ECO:0000256" key="3">
    <source>
        <dbReference type="ARBA" id="ARBA00022776"/>
    </source>
</evidence>
<protein>
    <submittedName>
        <fullName evidence="9">Tetratricopeptide repeat</fullName>
    </submittedName>
</protein>
<dbReference type="GO" id="GO:0005680">
    <property type="term" value="C:anaphase-promoting complex"/>
    <property type="evidence" value="ECO:0007669"/>
    <property type="project" value="TreeGrafter"/>
</dbReference>
<keyword evidence="1" id="KW-0132">Cell division</keyword>
<evidence type="ECO:0000256" key="1">
    <source>
        <dbReference type="ARBA" id="ARBA00022618"/>
    </source>
</evidence>
<sequence length="636" mass="72477">MASDMSSNVKEINIDIDKYRNLVQSYINLHNYDAALYWADKIAVSTNNNPRDIYWLAQCMYLLKQYHRAAHLLRSHNLDKMYVLCNYLTVKCLFDANELNEALRILNAMDLEVFLQNGSESEFKFFDDTPQNQVQSSVLLLKGKILEAMDNRGLAADCYRQALQCDVFCSEAFDSLVQHHMLTAVEEEDLINSLPLSKQCTSDESIALVMLYRSKLKKYHMPYYTPTSQENKLSTQNSLGVAPLMETPFSSNTNENEKDNLPDQDIKIDRTPPVNDIMANIDENSIYSRLQHSLDFVVAQAERLYYNCDYQKCNNLTESILKQDPYHSACLPIHISCQVELKQSNKLFTLAHKLVDLYPNLAISWFAVGCYYYIIGKSDSARRYLAKATSLDRLFGPAWLAYGHSFAIENEHDQAMAAYFKASQLMKGCHLPLLYIGLECGLTNNVVLANKFFSQAINIAPKDPFVLHEMGVIAFQSTNYSLAEKHFREAVKIVKAYNYHSLLPERWAPLLNNLGHALRKQKKYDEALEYHEEALMLCAQTASTYSAIAYVHSLTGNLSEAVNWFHKALGLKRDDTFSTTMLNYILEYLADEESPYVGAPNYIPDFTPEAKSEDNTVQEISNADGSDMSIETSKLN</sequence>
<dbReference type="EMBL" id="JASPKY010000552">
    <property type="protein sequence ID" value="KAK9693146.1"/>
    <property type="molecule type" value="Genomic_DNA"/>
</dbReference>
<gene>
    <name evidence="9" type="ORF">QE152_g34408</name>
</gene>
<keyword evidence="5 7" id="KW-0802">TPR repeat</keyword>
<evidence type="ECO:0000256" key="2">
    <source>
        <dbReference type="ARBA" id="ARBA00022737"/>
    </source>
</evidence>
<keyword evidence="3" id="KW-0498">Mitosis</keyword>
<dbReference type="Gene3D" id="1.25.40.10">
    <property type="entry name" value="Tetratricopeptide repeat domain"/>
    <property type="match status" value="2"/>
</dbReference>
<name>A0AAW1IU56_POPJA</name>
<dbReference type="Pfam" id="PF13181">
    <property type="entry name" value="TPR_8"/>
    <property type="match status" value="1"/>
</dbReference>
<feature type="compositionally biased region" description="Basic and acidic residues" evidence="8">
    <location>
        <begin position="255"/>
        <end position="269"/>
    </location>
</feature>
<dbReference type="PANTHER" id="PTHR12558:SF9">
    <property type="entry name" value="CELL DIVISION CYCLE PROTEIN 16 HOMOLOG"/>
    <property type="match status" value="1"/>
</dbReference>
<keyword evidence="6" id="KW-0131">Cell cycle</keyword>
<feature type="region of interest" description="Disordered" evidence="8">
    <location>
        <begin position="248"/>
        <end position="269"/>
    </location>
</feature>
<proteinExistence type="predicted"/>
<dbReference type="EMBL" id="JASPKY010000552">
    <property type="protein sequence ID" value="KAK9693147.1"/>
    <property type="molecule type" value="Genomic_DNA"/>
</dbReference>
<evidence type="ECO:0000256" key="5">
    <source>
        <dbReference type="ARBA" id="ARBA00022803"/>
    </source>
</evidence>
<dbReference type="Proteomes" id="UP001458880">
    <property type="component" value="Unassembled WGS sequence"/>
</dbReference>
<reference evidence="9" key="1">
    <citation type="submission" date="2023-05" db="EMBL/GenBank/DDBJ databases">
        <authorList>
            <person name="Nardi F."/>
            <person name="Carapelli A."/>
            <person name="Cucini C."/>
        </authorList>
    </citation>
    <scope>NUCLEOTIDE SEQUENCE</scope>
    <source>
        <strain evidence="9">DMR45628</strain>
        <tissue evidence="9">Testes</tissue>
    </source>
</reference>
<evidence type="ECO:0000256" key="7">
    <source>
        <dbReference type="PROSITE-ProRule" id="PRU00339"/>
    </source>
</evidence>
<evidence type="ECO:0000256" key="8">
    <source>
        <dbReference type="SAM" id="MobiDB-lite"/>
    </source>
</evidence>
<feature type="repeat" description="TPR" evidence="7">
    <location>
        <begin position="542"/>
        <end position="575"/>
    </location>
</feature>
<dbReference type="GO" id="GO:0016567">
    <property type="term" value="P:protein ubiquitination"/>
    <property type="evidence" value="ECO:0007669"/>
    <property type="project" value="TreeGrafter"/>
</dbReference>
<evidence type="ECO:0000256" key="4">
    <source>
        <dbReference type="ARBA" id="ARBA00022786"/>
    </source>
</evidence>
<evidence type="ECO:0000313" key="9">
    <source>
        <dbReference type="EMBL" id="KAK9693147.1"/>
    </source>
</evidence>
<comment type="caution">
    <text evidence="9">The sequence shown here is derived from an EMBL/GenBank/DDBJ whole genome shotgun (WGS) entry which is preliminary data.</text>
</comment>
<dbReference type="SMART" id="SM00028">
    <property type="entry name" value="TPR"/>
    <property type="match status" value="7"/>
</dbReference>
<dbReference type="InterPro" id="IPR011990">
    <property type="entry name" value="TPR-like_helical_dom_sf"/>
</dbReference>
<dbReference type="SUPFAM" id="SSF81901">
    <property type="entry name" value="HCP-like"/>
    <property type="match status" value="1"/>
</dbReference>
<dbReference type="AlphaFoldDB" id="A0AAW1IU56"/>
<accession>A0AAW1IU56</accession>
<dbReference type="InterPro" id="IPR019734">
    <property type="entry name" value="TPR_rpt"/>
</dbReference>
<dbReference type="Pfam" id="PF13424">
    <property type="entry name" value="TPR_12"/>
    <property type="match status" value="1"/>
</dbReference>
<evidence type="ECO:0000256" key="6">
    <source>
        <dbReference type="ARBA" id="ARBA00023306"/>
    </source>
</evidence>